<dbReference type="Pfam" id="PF07786">
    <property type="entry name" value="HGSNAT_cat"/>
    <property type="match status" value="1"/>
</dbReference>
<evidence type="ECO:0000313" key="4">
    <source>
        <dbReference type="Proteomes" id="UP000321379"/>
    </source>
</evidence>
<feature type="transmembrane region" description="Helical" evidence="1">
    <location>
        <begin position="210"/>
        <end position="230"/>
    </location>
</feature>
<keyword evidence="1" id="KW-0812">Transmembrane</keyword>
<feature type="transmembrane region" description="Helical" evidence="1">
    <location>
        <begin position="305"/>
        <end position="324"/>
    </location>
</feature>
<feature type="transmembrane region" description="Helical" evidence="1">
    <location>
        <begin position="34"/>
        <end position="55"/>
    </location>
</feature>
<dbReference type="AlphaFoldDB" id="A0A5C8UUQ7"/>
<keyword evidence="4" id="KW-1185">Reference proteome</keyword>
<dbReference type="EMBL" id="VRMG01000003">
    <property type="protein sequence ID" value="TXN32298.1"/>
    <property type="molecule type" value="Genomic_DNA"/>
</dbReference>
<organism evidence="3 4">
    <name type="scientific">Lacisediminihabitans profunda</name>
    <dbReference type="NCBI Taxonomy" id="2594790"/>
    <lineage>
        <taxon>Bacteria</taxon>
        <taxon>Bacillati</taxon>
        <taxon>Actinomycetota</taxon>
        <taxon>Actinomycetes</taxon>
        <taxon>Micrococcales</taxon>
        <taxon>Microbacteriaceae</taxon>
        <taxon>Lacisediminihabitans</taxon>
    </lineage>
</organism>
<dbReference type="PANTHER" id="PTHR31061:SF24">
    <property type="entry name" value="LD22376P"/>
    <property type="match status" value="1"/>
</dbReference>
<feature type="transmembrane region" description="Helical" evidence="1">
    <location>
        <begin position="128"/>
        <end position="145"/>
    </location>
</feature>
<keyword evidence="1" id="KW-1133">Transmembrane helix</keyword>
<name>A0A5C8UUQ7_9MICO</name>
<feature type="transmembrane region" description="Helical" evidence="1">
    <location>
        <begin position="276"/>
        <end position="299"/>
    </location>
</feature>
<evidence type="ECO:0000256" key="1">
    <source>
        <dbReference type="SAM" id="Phobius"/>
    </source>
</evidence>
<dbReference type="PANTHER" id="PTHR31061">
    <property type="entry name" value="LD22376P"/>
    <property type="match status" value="1"/>
</dbReference>
<feature type="transmembrane region" description="Helical" evidence="1">
    <location>
        <begin position="186"/>
        <end position="203"/>
    </location>
</feature>
<feature type="transmembrane region" description="Helical" evidence="1">
    <location>
        <begin position="236"/>
        <end position="256"/>
    </location>
</feature>
<evidence type="ECO:0000313" key="3">
    <source>
        <dbReference type="EMBL" id="TXN32298.1"/>
    </source>
</evidence>
<reference evidence="3 4" key="1">
    <citation type="submission" date="2019-08" db="EMBL/GenBank/DDBJ databases">
        <title>Bacterial whole genome sequence for Glaciihabitans sp. CHu50b-6-2.</title>
        <authorList>
            <person name="Jin L."/>
        </authorList>
    </citation>
    <scope>NUCLEOTIDE SEQUENCE [LARGE SCALE GENOMIC DNA]</scope>
    <source>
        <strain evidence="3 4">CHu50b-6-2</strain>
    </source>
</reference>
<keyword evidence="1" id="KW-0472">Membrane</keyword>
<sequence length="333" mass="35651">MRSGVRVEAGGARKRAAVAQESTRDLAIDRLRGALVILMVGGNYLGGVQIVPAYLKHAPDIGFTVADMVAAAFVFLIGVNYGPSFARQLRQGAVASYRHFLVRYVALFGIGAILAVGATNVAGIATDWGVLEAIGVAGLVCLALIRLPAWARFVIGFLMLCGYQYLLDSSMLAAVLHSVHGGPVGALSWAALLVLSTAVADVWRKRRGPFAICCAALVVAAAISVLIVPVSKNRVSLSYVLVTLAISTLIFTAVELGSRVTSNRAGFFCWWGENPLVLYLLHLLLLAIVVLPGVEWWYAGATVGLVALQLVVILTIMSVIAWGMHRRRFRIRL</sequence>
<feature type="transmembrane region" description="Helical" evidence="1">
    <location>
        <begin position="61"/>
        <end position="81"/>
    </location>
</feature>
<comment type="caution">
    <text evidence="3">The sequence shown here is derived from an EMBL/GenBank/DDBJ whole genome shotgun (WGS) entry which is preliminary data.</text>
</comment>
<feature type="transmembrane region" description="Helical" evidence="1">
    <location>
        <begin position="101"/>
        <end position="122"/>
    </location>
</feature>
<dbReference type="Proteomes" id="UP000321379">
    <property type="component" value="Unassembled WGS sequence"/>
</dbReference>
<proteinExistence type="predicted"/>
<protein>
    <submittedName>
        <fullName evidence="3">DUF1624 domain-containing protein</fullName>
    </submittedName>
</protein>
<gene>
    <name evidence="3" type="ORF">FVP33_01320</name>
</gene>
<feature type="transmembrane region" description="Helical" evidence="1">
    <location>
        <begin position="150"/>
        <end position="166"/>
    </location>
</feature>
<accession>A0A5C8UUQ7</accession>
<dbReference type="InterPro" id="IPR012429">
    <property type="entry name" value="HGSNAT_cat"/>
</dbReference>
<evidence type="ECO:0000259" key="2">
    <source>
        <dbReference type="Pfam" id="PF07786"/>
    </source>
</evidence>
<feature type="domain" description="Heparan-alpha-glucosaminide N-acetyltransferase catalytic" evidence="2">
    <location>
        <begin position="24"/>
        <end position="166"/>
    </location>
</feature>